<proteinExistence type="predicted"/>
<evidence type="ECO:0000313" key="2">
    <source>
        <dbReference type="Proteomes" id="UP001152422"/>
    </source>
</evidence>
<gene>
    <name evidence="1" type="ORF">M4L89_07140</name>
</gene>
<comment type="caution">
    <text evidence="1">The sequence shown here is derived from an EMBL/GenBank/DDBJ whole genome shotgun (WGS) entry which is preliminary data.</text>
</comment>
<sequence>MSKSFEKKSNLENELELGKYSESDMIEITDDDVSGAATPALLGAGAVAVGGYISSQTCPTTACTRAC</sequence>
<evidence type="ECO:0000313" key="1">
    <source>
        <dbReference type="EMBL" id="MDG0845998.1"/>
    </source>
</evidence>
<accession>A0A9X4QYX3</accession>
<organism evidence="1 2">
    <name type="scientific">Staphylococcus equorum</name>
    <dbReference type="NCBI Taxonomy" id="246432"/>
    <lineage>
        <taxon>Bacteria</taxon>
        <taxon>Bacillati</taxon>
        <taxon>Bacillota</taxon>
        <taxon>Bacilli</taxon>
        <taxon>Bacillales</taxon>
        <taxon>Staphylococcaceae</taxon>
        <taxon>Staphylococcus</taxon>
    </lineage>
</organism>
<reference evidence="1" key="1">
    <citation type="submission" date="2022-05" db="EMBL/GenBank/DDBJ databases">
        <title>Comparative genomics of Staphylococcus equorum isolates.</title>
        <authorList>
            <person name="Luelf R.H."/>
        </authorList>
    </citation>
    <scope>NUCLEOTIDE SEQUENCE</scope>
    <source>
        <strain evidence="1">TMW 2.2497</strain>
    </source>
</reference>
<dbReference type="Proteomes" id="UP001152422">
    <property type="component" value="Unassembled WGS sequence"/>
</dbReference>
<name>A0A9X4QYX3_9STAP</name>
<keyword evidence="2" id="KW-1185">Reference proteome</keyword>
<dbReference type="NCBIfam" id="NF038161">
    <property type="entry name" value="lant_II_LchA2"/>
    <property type="match status" value="1"/>
</dbReference>
<dbReference type="EMBL" id="JAMBQA010000003">
    <property type="protein sequence ID" value="MDG0845998.1"/>
    <property type="molecule type" value="Genomic_DNA"/>
</dbReference>
<dbReference type="RefSeq" id="WP_277583138.1">
    <property type="nucleotide sequence ID" value="NZ_JAMBPY010000003.1"/>
</dbReference>
<dbReference type="AlphaFoldDB" id="A0A9X4QYX3"/>
<protein>
    <submittedName>
        <fullName evidence="1">Class II lanthipeptide, LchA2/BrtA2 family</fullName>
    </submittedName>
</protein>